<organism evidence="4 5">
    <name type="scientific">Patiria miniata</name>
    <name type="common">Bat star</name>
    <name type="synonym">Asterina miniata</name>
    <dbReference type="NCBI Taxonomy" id="46514"/>
    <lineage>
        <taxon>Eukaryota</taxon>
        <taxon>Metazoa</taxon>
        <taxon>Echinodermata</taxon>
        <taxon>Eleutherozoa</taxon>
        <taxon>Asterozoa</taxon>
        <taxon>Asteroidea</taxon>
        <taxon>Valvatacea</taxon>
        <taxon>Valvatida</taxon>
        <taxon>Asterinidae</taxon>
        <taxon>Patiria</taxon>
    </lineage>
</organism>
<feature type="region of interest" description="Disordered" evidence="3">
    <location>
        <begin position="245"/>
        <end position="309"/>
    </location>
</feature>
<evidence type="ECO:0000256" key="1">
    <source>
        <dbReference type="ARBA" id="ARBA00007462"/>
    </source>
</evidence>
<dbReference type="PANTHER" id="PTHR13245:SF14">
    <property type="entry name" value="RRP15-LIKE PROTEIN"/>
    <property type="match status" value="1"/>
</dbReference>
<dbReference type="GO" id="GO:0000470">
    <property type="term" value="P:maturation of LSU-rRNA"/>
    <property type="evidence" value="ECO:0007669"/>
    <property type="project" value="TreeGrafter"/>
</dbReference>
<dbReference type="GeneID" id="119740935"/>
<dbReference type="GO" id="GO:0030687">
    <property type="term" value="C:preribosome, large subunit precursor"/>
    <property type="evidence" value="ECO:0007669"/>
    <property type="project" value="TreeGrafter"/>
</dbReference>
<dbReference type="PANTHER" id="PTHR13245">
    <property type="entry name" value="RRP15-LIKE PROTEIN"/>
    <property type="match status" value="1"/>
</dbReference>
<feature type="region of interest" description="Disordered" evidence="3">
    <location>
        <begin position="1"/>
        <end position="184"/>
    </location>
</feature>
<accession>A0A914BA92</accession>
<feature type="compositionally biased region" description="Low complexity" evidence="3">
    <location>
        <begin position="1"/>
        <end position="15"/>
    </location>
</feature>
<evidence type="ECO:0000256" key="2">
    <source>
        <dbReference type="ARBA" id="ARBA00017475"/>
    </source>
</evidence>
<keyword evidence="5" id="KW-1185">Reference proteome</keyword>
<evidence type="ECO:0000256" key="3">
    <source>
        <dbReference type="SAM" id="MobiDB-lite"/>
    </source>
</evidence>
<dbReference type="GO" id="GO:0000460">
    <property type="term" value="P:maturation of 5.8S rRNA"/>
    <property type="evidence" value="ECO:0007669"/>
    <property type="project" value="TreeGrafter"/>
</dbReference>
<evidence type="ECO:0000313" key="5">
    <source>
        <dbReference type="Proteomes" id="UP000887568"/>
    </source>
</evidence>
<sequence length="309" mass="34426">MAADTTAHGSTTTTADNVVSFVATDANKRQKKNLKRWKPFVKVSYDSGSDADVESDEDRKENGAPSKKISRKRQKLEAASLPTPPSRESNSDGEDKDSEPEPDSESEPEEEPRVPGAGWADVMAKILHRDTPAEMGSAVLAKSKDYEKAKRQEQEEDAERRKEKETRNQWEQLGRAKPRVTDKEVERKLQRIATRGVVQLFNAVKKQQKKFGEKLDTAHSERRRAEVKSSVSKGEFLDLLKATPVISNKNVSKNNQGEDKTGSKKPAWSVLQDDFMMGATMKDWDKQSDSGSDGPGEGHSDENSFSDSD</sequence>
<feature type="compositionally biased region" description="Acidic residues" evidence="3">
    <location>
        <begin position="91"/>
        <end position="110"/>
    </location>
</feature>
<dbReference type="RefSeq" id="XP_038072357.1">
    <property type="nucleotide sequence ID" value="XM_038216429.1"/>
</dbReference>
<dbReference type="OrthoDB" id="20949at2759"/>
<dbReference type="AlphaFoldDB" id="A0A914BA92"/>
<name>A0A914BA92_PATMI</name>
<dbReference type="InterPro" id="IPR012459">
    <property type="entry name" value="Rrp15"/>
</dbReference>
<feature type="compositionally biased region" description="Basic residues" evidence="3">
    <location>
        <begin position="29"/>
        <end position="39"/>
    </location>
</feature>
<evidence type="ECO:0000313" key="4">
    <source>
        <dbReference type="EnsemblMetazoa" id="XP_038072357.1"/>
    </source>
</evidence>
<feature type="compositionally biased region" description="Polar residues" evidence="3">
    <location>
        <begin position="245"/>
        <end position="255"/>
    </location>
</feature>
<dbReference type="OMA" id="NAGWADC"/>
<dbReference type="Proteomes" id="UP000887568">
    <property type="component" value="Unplaced"/>
</dbReference>
<proteinExistence type="inferred from homology"/>
<reference evidence="4" key="1">
    <citation type="submission" date="2022-11" db="UniProtKB">
        <authorList>
            <consortium name="EnsemblMetazoa"/>
        </authorList>
    </citation>
    <scope>IDENTIFICATION</scope>
</reference>
<dbReference type="EnsemblMetazoa" id="XM_038216429.1">
    <property type="protein sequence ID" value="XP_038072357.1"/>
    <property type="gene ID" value="LOC119740935"/>
</dbReference>
<feature type="compositionally biased region" description="Basic and acidic residues" evidence="3">
    <location>
        <begin position="142"/>
        <end position="168"/>
    </location>
</feature>
<protein>
    <recommendedName>
        <fullName evidence="2">RRP15-like protein</fullName>
    </recommendedName>
</protein>
<dbReference type="Pfam" id="PF07890">
    <property type="entry name" value="Rrp15p"/>
    <property type="match status" value="1"/>
</dbReference>
<comment type="similarity">
    <text evidence="1">Belongs to the RRP15 family.</text>
</comment>